<dbReference type="Pfam" id="PF15867">
    <property type="entry name" value="Dynein_attach_N"/>
    <property type="match status" value="1"/>
</dbReference>
<dbReference type="AlphaFoldDB" id="A0A663MX55"/>
<name>A0A663MX55_ATHCN</name>
<keyword evidence="3" id="KW-1185">Reference proteome</keyword>
<reference evidence="2" key="1">
    <citation type="submission" date="2025-08" db="UniProtKB">
        <authorList>
            <consortium name="Ensembl"/>
        </authorList>
    </citation>
    <scope>IDENTIFICATION</scope>
</reference>
<evidence type="ECO:0000313" key="2">
    <source>
        <dbReference type="Ensembl" id="ENSACUP00000016112.1"/>
    </source>
</evidence>
<protein>
    <recommendedName>
        <fullName evidence="1">Dynein attachment factor N-terminal domain-containing protein</fullName>
    </recommendedName>
</protein>
<evidence type="ECO:0000313" key="3">
    <source>
        <dbReference type="Proteomes" id="UP000472269"/>
    </source>
</evidence>
<reference evidence="2" key="2">
    <citation type="submission" date="2025-09" db="UniProtKB">
        <authorList>
            <consortium name="Ensembl"/>
        </authorList>
    </citation>
    <scope>IDENTIFICATION</scope>
</reference>
<organism evidence="2 3">
    <name type="scientific">Athene cunicularia</name>
    <name type="common">Burrowing owl</name>
    <name type="synonym">Speotyto cunicularia</name>
    <dbReference type="NCBI Taxonomy" id="194338"/>
    <lineage>
        <taxon>Eukaryota</taxon>
        <taxon>Metazoa</taxon>
        <taxon>Chordata</taxon>
        <taxon>Craniata</taxon>
        <taxon>Vertebrata</taxon>
        <taxon>Euteleostomi</taxon>
        <taxon>Archelosauria</taxon>
        <taxon>Archosauria</taxon>
        <taxon>Dinosauria</taxon>
        <taxon>Saurischia</taxon>
        <taxon>Theropoda</taxon>
        <taxon>Coelurosauria</taxon>
        <taxon>Aves</taxon>
        <taxon>Neognathae</taxon>
        <taxon>Neoaves</taxon>
        <taxon>Telluraves</taxon>
        <taxon>Strigiformes</taxon>
        <taxon>Strigidae</taxon>
        <taxon>Athene</taxon>
    </lineage>
</organism>
<accession>A0A663MX55</accession>
<feature type="domain" description="Dynein attachment factor N-terminal" evidence="1">
    <location>
        <begin position="42"/>
        <end position="68"/>
    </location>
</feature>
<sequence length="109" mass="12172">KPLPLVLSLQALVKSLSPTFLQASFYTLKGLSKVSPSLLLSRNIVLASHLKPLEKKDKMGKRKNVLWNPCAVRAKAPQASDVEIPQVRDTLPVTLSTYQNYSRIIWGLF</sequence>
<proteinExistence type="predicted"/>
<evidence type="ECO:0000259" key="1">
    <source>
        <dbReference type="Pfam" id="PF15867"/>
    </source>
</evidence>
<dbReference type="Ensembl" id="ENSACUT00000017184.1">
    <property type="protein sequence ID" value="ENSACUP00000016112.1"/>
    <property type="gene ID" value="ENSACUG00000010815.1"/>
</dbReference>
<dbReference type="InterPro" id="IPR031733">
    <property type="entry name" value="Dynein_attach_N"/>
</dbReference>
<dbReference type="Proteomes" id="UP000472269">
    <property type="component" value="Unplaced"/>
</dbReference>